<keyword evidence="2" id="KW-1185">Reference proteome</keyword>
<evidence type="ECO:0000313" key="2">
    <source>
        <dbReference type="Proteomes" id="UP000744676"/>
    </source>
</evidence>
<accession>A0ACB6V776</accession>
<gene>
    <name evidence="1" type="ORF">D0Z00_001356</name>
</gene>
<organism evidence="1 2">
    <name type="scientific">Geotrichum galactomycetum</name>
    <dbReference type="NCBI Taxonomy" id="27317"/>
    <lineage>
        <taxon>Eukaryota</taxon>
        <taxon>Fungi</taxon>
        <taxon>Dikarya</taxon>
        <taxon>Ascomycota</taxon>
        <taxon>Saccharomycotina</taxon>
        <taxon>Dipodascomycetes</taxon>
        <taxon>Dipodascales</taxon>
        <taxon>Dipodascaceae</taxon>
        <taxon>Geotrichum</taxon>
    </lineage>
</organism>
<dbReference type="Proteomes" id="UP000744676">
    <property type="component" value="Unassembled WGS sequence"/>
</dbReference>
<name>A0ACB6V776_9ASCO</name>
<protein>
    <submittedName>
        <fullName evidence="1">Uncharacterized protein</fullName>
    </submittedName>
</protein>
<reference evidence="1 2" key="1">
    <citation type="journal article" date="2020" name="Front. Microbiol.">
        <title>Phenotypic and Genetic Characterization of the Cheese Ripening Yeast Geotrichum candidum.</title>
        <authorList>
            <person name="Perkins V."/>
            <person name="Vignola S."/>
            <person name="Lessard M.H."/>
            <person name="Plante P.L."/>
            <person name="Corbeil J."/>
            <person name="Dugat-Bony E."/>
            <person name="Frenette M."/>
            <person name="Labrie S."/>
        </authorList>
    </citation>
    <scope>NUCLEOTIDE SEQUENCE [LARGE SCALE GENOMIC DNA]</scope>
    <source>
        <strain evidence="1 2">LMA-1147</strain>
    </source>
</reference>
<proteinExistence type="predicted"/>
<sequence>MDGYHLTRSQLDQMQDPAEAHKRRGSPWTFDVHGVVQMAKVLHKSCYPTTTTKGNTDPHNEACDLYFPAFDHAKKDPVPDAVVVDASAQIVIIEGLYTLLDVAPWNCVGSEFVDLTWFINAPLNTTRMRLARRHLRAGIVASLDEGFARVDINDSLNARYIQAHLLLPDRVIDSIEEDLDS</sequence>
<evidence type="ECO:0000313" key="1">
    <source>
        <dbReference type="EMBL" id="KAF5100254.1"/>
    </source>
</evidence>
<dbReference type="EMBL" id="QVQA01000024">
    <property type="protein sequence ID" value="KAF5100254.1"/>
    <property type="molecule type" value="Genomic_DNA"/>
</dbReference>
<comment type="caution">
    <text evidence="1">The sequence shown here is derived from an EMBL/GenBank/DDBJ whole genome shotgun (WGS) entry which is preliminary data.</text>
</comment>